<dbReference type="AlphaFoldDB" id="H6RS79"/>
<organism evidence="2 3">
    <name type="scientific">Blastococcus saxobsidens (strain DD2)</name>
    <dbReference type="NCBI Taxonomy" id="1146883"/>
    <lineage>
        <taxon>Bacteria</taxon>
        <taxon>Bacillati</taxon>
        <taxon>Actinomycetota</taxon>
        <taxon>Actinomycetes</taxon>
        <taxon>Geodermatophilales</taxon>
        <taxon>Geodermatophilaceae</taxon>
        <taxon>Blastococcus</taxon>
    </lineage>
</organism>
<feature type="transmembrane region" description="Helical" evidence="1">
    <location>
        <begin position="138"/>
        <end position="157"/>
    </location>
</feature>
<dbReference type="EMBL" id="FO117623">
    <property type="protein sequence ID" value="CCG04273.1"/>
    <property type="molecule type" value="Genomic_DNA"/>
</dbReference>
<reference evidence="2 3" key="1">
    <citation type="journal article" date="2012" name="J. Bacteriol.">
        <title>Genome Sequence of Blastococcus saxobsidens DD2, a Stone-Inhabiting Bacterium.</title>
        <authorList>
            <person name="Chouaia B."/>
            <person name="Crotti E."/>
            <person name="Brusetti L."/>
            <person name="Daffonchio D."/>
            <person name="Essoussi I."/>
            <person name="Nouioui I."/>
            <person name="Sbissi I."/>
            <person name="Ghodhbane-Gtari F."/>
            <person name="Gtari M."/>
            <person name="Vacherie B."/>
            <person name="Barbe V."/>
            <person name="Medigue C."/>
            <person name="Gury J."/>
            <person name="Pujic P."/>
            <person name="Normand P."/>
        </authorList>
    </citation>
    <scope>NUCLEOTIDE SEQUENCE [LARGE SCALE GENOMIC DNA]</scope>
    <source>
        <strain evidence="2 3">DD2</strain>
    </source>
</reference>
<keyword evidence="3" id="KW-1185">Reference proteome</keyword>
<dbReference type="GO" id="GO:0005886">
    <property type="term" value="C:plasma membrane"/>
    <property type="evidence" value="ECO:0007669"/>
    <property type="project" value="TreeGrafter"/>
</dbReference>
<keyword evidence="1" id="KW-1133">Transmembrane helix</keyword>
<reference evidence="3" key="2">
    <citation type="submission" date="2012-02" db="EMBL/GenBank/DDBJ databases">
        <title>Complete genome sequence of Blastococcus saxobsidens strain DD2.</title>
        <authorList>
            <person name="Genoscope."/>
        </authorList>
    </citation>
    <scope>NUCLEOTIDE SEQUENCE [LARGE SCALE GENOMIC DNA]</scope>
    <source>
        <strain evidence="3">DD2</strain>
    </source>
</reference>
<dbReference type="Proteomes" id="UP000007517">
    <property type="component" value="Chromosome"/>
</dbReference>
<feature type="transmembrane region" description="Helical" evidence="1">
    <location>
        <begin position="20"/>
        <end position="38"/>
    </location>
</feature>
<gene>
    <name evidence="2" type="primary">atoE</name>
    <name evidence="2" type="ordered locus">BLASA_3405</name>
</gene>
<feature type="transmembrane region" description="Helical" evidence="1">
    <location>
        <begin position="267"/>
        <end position="285"/>
    </location>
</feature>
<dbReference type="HOGENOM" id="CLU_037744_0_0_11"/>
<feature type="transmembrane region" description="Helical" evidence="1">
    <location>
        <begin position="50"/>
        <end position="76"/>
    </location>
</feature>
<keyword evidence="1" id="KW-0472">Membrane</keyword>
<evidence type="ECO:0000256" key="1">
    <source>
        <dbReference type="SAM" id="Phobius"/>
    </source>
</evidence>
<dbReference type="OrthoDB" id="9342495at2"/>
<feature type="transmembrane region" description="Helical" evidence="1">
    <location>
        <begin position="291"/>
        <end position="308"/>
    </location>
</feature>
<dbReference type="STRING" id="1146883.BLASA_3405"/>
<dbReference type="eggNOG" id="COG2031">
    <property type="taxonomic scope" value="Bacteria"/>
</dbReference>
<sequence length="465" mass="48581">MLRAISRPMVTLVERYMPGSLVFAAILTFVVGGLALVLTDSGPVDVVRAWGDGLSGLLAFMTQIALVLLFGYTLAHTPPVHRFLVRVAAVPKSPKAAYAFVTVIAGIASLISWGLGLIVGGILAIEVGRSARRRGMKVHYPLLVASAYSGFVIWHMGYSGSGPLAAATEGSFFAEEFGVVPVTETTFSSWNMIATVLTLTAVAGAMVLLAPGRDDRVVELPAHAMEADDEEGESTDPAAGGAAVPAGVDETAPAPTTFADRVDGARALTLAIGIALVVYLVVYFAQEGFNLTLDIVNWTFLAAILLIVRSPRELATLVVDAGRTVGEVLIQYPLYAGILGMTTATGLAAVVSEFFANVATPQTLGLFAFLAAGLLNMFVPSGGGQFAVQAPIFMGSAETLGVDAAPIIMAISYGDQWTNMIQPFWTLPLLAVARLGVRDILGYTIITLFVSGIIFAGTLLVVGAG</sequence>
<dbReference type="InterPro" id="IPR006160">
    <property type="entry name" value="SCFA_transpt_AtoE"/>
</dbReference>
<evidence type="ECO:0000313" key="3">
    <source>
        <dbReference type="Proteomes" id="UP000007517"/>
    </source>
</evidence>
<dbReference type="KEGG" id="bsd:BLASA_3405"/>
<keyword evidence="1" id="KW-0812">Transmembrane</keyword>
<protein>
    <submittedName>
        <fullName evidence="2">Short chain fatty acids transporter</fullName>
    </submittedName>
</protein>
<dbReference type="Pfam" id="PF02667">
    <property type="entry name" value="SCFA_trans"/>
    <property type="match status" value="1"/>
</dbReference>
<proteinExistence type="predicted"/>
<dbReference type="PANTHER" id="PTHR41983">
    <property type="entry name" value="SHORT-CHAIN FATTY ACID TRANSPORTER-RELATED"/>
    <property type="match status" value="1"/>
</dbReference>
<feature type="transmembrane region" description="Helical" evidence="1">
    <location>
        <begin position="440"/>
        <end position="462"/>
    </location>
</feature>
<feature type="transmembrane region" description="Helical" evidence="1">
    <location>
        <begin position="190"/>
        <end position="210"/>
    </location>
</feature>
<feature type="transmembrane region" description="Helical" evidence="1">
    <location>
        <begin position="96"/>
        <end position="126"/>
    </location>
</feature>
<name>H6RS79_BLASD</name>
<accession>H6RS79</accession>
<dbReference type="PANTHER" id="PTHR41983:SF2">
    <property type="entry name" value="SHORT-CHAIN FATTY ACID TRANSPORTER-RELATED"/>
    <property type="match status" value="1"/>
</dbReference>
<feature type="transmembrane region" description="Helical" evidence="1">
    <location>
        <begin position="363"/>
        <end position="379"/>
    </location>
</feature>
<evidence type="ECO:0000313" key="2">
    <source>
        <dbReference type="EMBL" id="CCG04273.1"/>
    </source>
</evidence>
<feature type="transmembrane region" description="Helical" evidence="1">
    <location>
        <begin position="329"/>
        <end position="351"/>
    </location>
</feature>